<reference evidence="3 4" key="1">
    <citation type="submission" date="2017-07" db="EMBL/GenBank/DDBJ databases">
        <title>Draft whole genome sequences of clinical Proprionibacteriaceae strains.</title>
        <authorList>
            <person name="Bernier A.-M."/>
            <person name="Bernard K."/>
            <person name="Domingo M.-C."/>
        </authorList>
    </citation>
    <scope>NUCLEOTIDE SEQUENCE [LARGE SCALE GENOMIC DNA]</scope>
    <source>
        <strain evidence="3 4">NML 030167</strain>
    </source>
</reference>
<evidence type="ECO:0000313" key="4">
    <source>
        <dbReference type="Proteomes" id="UP000215896"/>
    </source>
</evidence>
<proteinExistence type="predicted"/>
<dbReference type="GO" id="GO:0046872">
    <property type="term" value="F:metal ion binding"/>
    <property type="evidence" value="ECO:0007669"/>
    <property type="project" value="UniProtKB-KW"/>
</dbReference>
<dbReference type="GO" id="GO:0016787">
    <property type="term" value="F:hydrolase activity"/>
    <property type="evidence" value="ECO:0007669"/>
    <property type="project" value="UniProtKB-KW"/>
</dbReference>
<feature type="domain" description="Fumarylacetoacetase-like C-terminal" evidence="2">
    <location>
        <begin position="64"/>
        <end position="270"/>
    </location>
</feature>
<dbReference type="InterPro" id="IPR036663">
    <property type="entry name" value="Fumarylacetoacetase_C_sf"/>
</dbReference>
<name>A0A255GNE6_9ACTN</name>
<comment type="caution">
    <text evidence="3">The sequence shown here is derived from an EMBL/GenBank/DDBJ whole genome shotgun (WGS) entry which is preliminary data.</text>
</comment>
<dbReference type="Proteomes" id="UP000215896">
    <property type="component" value="Unassembled WGS sequence"/>
</dbReference>
<protein>
    <submittedName>
        <fullName evidence="3">Fumarylacetoacetate hydrolase</fullName>
    </submittedName>
</protein>
<dbReference type="SUPFAM" id="SSF56529">
    <property type="entry name" value="FAH"/>
    <property type="match status" value="1"/>
</dbReference>
<dbReference type="AlphaFoldDB" id="A0A255GNE6"/>
<gene>
    <name evidence="3" type="ORF">CGZ94_00070</name>
</gene>
<evidence type="ECO:0000256" key="1">
    <source>
        <dbReference type="ARBA" id="ARBA00022723"/>
    </source>
</evidence>
<dbReference type="Pfam" id="PF01557">
    <property type="entry name" value="FAA_hydrolase"/>
    <property type="match status" value="1"/>
</dbReference>
<dbReference type="OrthoDB" id="9805307at2"/>
<sequence length="274" mass="28884">MKLTGFVQDGVRHIGAIEGDGVRDLGSAADFYRDTKAALAGSGGDVCPLAGLELTPAVPETARIFCVGINYRSHADESKDLAGLDEPKVPMIFGRWQQSLTVDGVGVPVPPNEPGLDWEVELAAVIGDEVWQADEQNADDHVLGYAAFNDLSARTKQLETPQFTVGKNADLSGPISPVVTADDVPNPGELEVTTRVNDEVMQKGNTRDLIHSVSRIIAYITDTITLLPGDVIATGTPGGIGAGRKPPVFLHPGDEVTVEVESVGTVSNPIIARG</sequence>
<keyword evidence="4" id="KW-1185">Reference proteome</keyword>
<dbReference type="PANTHER" id="PTHR11820">
    <property type="entry name" value="ACYLPYRUVASE"/>
    <property type="match status" value="1"/>
</dbReference>
<evidence type="ECO:0000259" key="2">
    <source>
        <dbReference type="Pfam" id="PF01557"/>
    </source>
</evidence>
<dbReference type="EMBL" id="NMVO01000001">
    <property type="protein sequence ID" value="OYO17348.1"/>
    <property type="molecule type" value="Genomic_DNA"/>
</dbReference>
<organism evidence="3 4">
    <name type="scientific">Enemella evansiae</name>
    <dbReference type="NCBI Taxonomy" id="2016499"/>
    <lineage>
        <taxon>Bacteria</taxon>
        <taxon>Bacillati</taxon>
        <taxon>Actinomycetota</taxon>
        <taxon>Actinomycetes</taxon>
        <taxon>Propionibacteriales</taxon>
        <taxon>Propionibacteriaceae</taxon>
        <taxon>Enemella</taxon>
    </lineage>
</organism>
<dbReference type="InterPro" id="IPR011234">
    <property type="entry name" value="Fumarylacetoacetase-like_C"/>
</dbReference>
<keyword evidence="3" id="KW-0378">Hydrolase</keyword>
<evidence type="ECO:0000313" key="3">
    <source>
        <dbReference type="EMBL" id="OYO17348.1"/>
    </source>
</evidence>
<dbReference type="Gene3D" id="3.90.850.10">
    <property type="entry name" value="Fumarylacetoacetase-like, C-terminal domain"/>
    <property type="match status" value="1"/>
</dbReference>
<dbReference type="RefSeq" id="WP_094404234.1">
    <property type="nucleotide sequence ID" value="NZ_NMVM01000003.1"/>
</dbReference>
<keyword evidence="1" id="KW-0479">Metal-binding</keyword>
<accession>A0A255GNE6</accession>